<feature type="compositionally biased region" description="Polar residues" evidence="1">
    <location>
        <begin position="547"/>
        <end position="559"/>
    </location>
</feature>
<dbReference type="PANTHER" id="PTHR23172:SF19">
    <property type="entry name" value="J DOMAIN-CONTAINING PROTEIN"/>
    <property type="match status" value="1"/>
</dbReference>
<dbReference type="GO" id="GO:0072318">
    <property type="term" value="P:clathrin coat disassembly"/>
    <property type="evidence" value="ECO:0007669"/>
    <property type="project" value="TreeGrafter"/>
</dbReference>
<dbReference type="InterPro" id="IPR011990">
    <property type="entry name" value="TPR-like_helical_dom_sf"/>
</dbReference>
<comment type="caution">
    <text evidence="3">The sequence shown here is derived from an EMBL/GenBank/DDBJ whole genome shotgun (WGS) entry which is preliminary data.</text>
</comment>
<feature type="compositionally biased region" description="Low complexity" evidence="1">
    <location>
        <begin position="245"/>
        <end position="255"/>
    </location>
</feature>
<dbReference type="OrthoDB" id="1717591at2759"/>
<feature type="compositionally biased region" description="Basic and acidic residues" evidence="1">
    <location>
        <begin position="470"/>
        <end position="480"/>
    </location>
</feature>
<feature type="compositionally biased region" description="Basic and acidic residues" evidence="1">
    <location>
        <begin position="391"/>
        <end position="417"/>
    </location>
</feature>
<feature type="compositionally biased region" description="Basic and acidic residues" evidence="1">
    <location>
        <begin position="86"/>
        <end position="108"/>
    </location>
</feature>
<dbReference type="GO" id="GO:0005737">
    <property type="term" value="C:cytoplasm"/>
    <property type="evidence" value="ECO:0007669"/>
    <property type="project" value="TreeGrafter"/>
</dbReference>
<gene>
    <name evidence="3" type="ORF">BCR34DRAFT_628658</name>
</gene>
<accession>A0A1Y1YGN5</accession>
<dbReference type="EMBL" id="MCFA01000239">
    <property type="protein sequence ID" value="ORX97172.1"/>
    <property type="molecule type" value="Genomic_DNA"/>
</dbReference>
<dbReference type="SUPFAM" id="SSF46565">
    <property type="entry name" value="Chaperone J-domain"/>
    <property type="match status" value="1"/>
</dbReference>
<protein>
    <recommendedName>
        <fullName evidence="2">UBA domain-containing protein</fullName>
    </recommendedName>
</protein>
<feature type="region of interest" description="Disordered" evidence="1">
    <location>
        <begin position="344"/>
        <end position="420"/>
    </location>
</feature>
<feature type="compositionally biased region" description="Pro residues" evidence="1">
    <location>
        <begin position="14"/>
        <end position="35"/>
    </location>
</feature>
<feature type="domain" description="UBA" evidence="2">
    <location>
        <begin position="301"/>
        <end position="342"/>
    </location>
</feature>
<evidence type="ECO:0000313" key="3">
    <source>
        <dbReference type="EMBL" id="ORX97172.1"/>
    </source>
</evidence>
<dbReference type="Gene3D" id="1.10.8.10">
    <property type="entry name" value="DNA helicase RuvA subunit, C-terminal domain"/>
    <property type="match status" value="1"/>
</dbReference>
<dbReference type="STRING" id="1231657.A0A1Y1YGN5"/>
<dbReference type="PANTHER" id="PTHR23172">
    <property type="entry name" value="AUXILIN/CYCLIN G-ASSOCIATED KINASE-RELATED"/>
    <property type="match status" value="1"/>
</dbReference>
<feature type="compositionally biased region" description="Polar residues" evidence="1">
    <location>
        <begin position="189"/>
        <end position="225"/>
    </location>
</feature>
<dbReference type="GO" id="GO:0072583">
    <property type="term" value="P:clathrin-dependent endocytosis"/>
    <property type="evidence" value="ECO:0007669"/>
    <property type="project" value="TreeGrafter"/>
</dbReference>
<dbReference type="InterPro" id="IPR009060">
    <property type="entry name" value="UBA-like_sf"/>
</dbReference>
<name>A0A1Y1YGN5_9PLEO</name>
<organism evidence="3 4">
    <name type="scientific">Clohesyomyces aquaticus</name>
    <dbReference type="NCBI Taxonomy" id="1231657"/>
    <lineage>
        <taxon>Eukaryota</taxon>
        <taxon>Fungi</taxon>
        <taxon>Dikarya</taxon>
        <taxon>Ascomycota</taxon>
        <taxon>Pezizomycotina</taxon>
        <taxon>Dothideomycetes</taxon>
        <taxon>Pleosporomycetidae</taxon>
        <taxon>Pleosporales</taxon>
        <taxon>Lindgomycetaceae</taxon>
        <taxon>Clohesyomyces</taxon>
    </lineage>
</organism>
<feature type="region of interest" description="Disordered" evidence="1">
    <location>
        <begin position="802"/>
        <end position="841"/>
    </location>
</feature>
<keyword evidence="4" id="KW-1185">Reference proteome</keyword>
<feature type="compositionally biased region" description="Low complexity" evidence="1">
    <location>
        <begin position="375"/>
        <end position="387"/>
    </location>
</feature>
<dbReference type="Gene3D" id="1.25.40.10">
    <property type="entry name" value="Tetratricopeptide repeat domain"/>
    <property type="match status" value="1"/>
</dbReference>
<evidence type="ECO:0000313" key="4">
    <source>
        <dbReference type="Proteomes" id="UP000193144"/>
    </source>
</evidence>
<evidence type="ECO:0000259" key="2">
    <source>
        <dbReference type="PROSITE" id="PS50030"/>
    </source>
</evidence>
<dbReference type="InterPro" id="IPR036869">
    <property type="entry name" value="J_dom_sf"/>
</dbReference>
<feature type="region of interest" description="Disordered" evidence="1">
    <location>
        <begin position="436"/>
        <end position="675"/>
    </location>
</feature>
<sequence length="967" mass="103560">MDDLAGLDFSAPSRPNPTPTPPSAFPPYRQTPPPQLSGRSTPLPSQLSGTNRPLQPPSKPATPANDIFASLVSTNASKAATNKLSLQERQKQLQEERQRQEADRKRQLDTQYGATDNSFWDTLGSGKSTPEPSSSGLQRTASNGPAGNNLSRTINKPFAGLDTSSKRPLQPSPAEDDLLAAFNSAAPVDSSSHFPKPSALSSGRNTPAYSTPNSRGHTPLSQPAVNTPLDDDDIFGLNQLSQNNASSTPAPVSAVAGDDDILGLLSKPVSEFQKKPQPVPVPQEQQPARTRREPSPAASTPFDKAVAELVDMGFDPDKSAIALTQTESGTDVQAAVGWILNQAHAEAKQKAQERGGNRSRQSPDEDSERRHRATGRSSARDSSAGGSKPAWMREDEARSRSGQRRQDRQSANQEKDVSQYASQIGSTFIKSAGSLWKTGQKKVQRAVADFQQDGDPNMPKWMRDAQAQSQREDSESRDDAPGLPSWPRKGPPPSATPSATDEALMLESGGRPGKASHPIEARHTQDPHAGGTRREPEQTRNGLPDRMSSQSPSLRQPAQSMHKRPASKLSRQDVEEQSAQAYVSPARRKKATPQPDSFPPEKSNLSTHAPRQSPAAQSNNPFLQARPAPQSRPTPPNRSPAPTPSPKPRPPPRQIPPASSSALNSSAAHRQKGSEAFKRGDYSAAHIAYSSALSPLPQGHPVMIVVLCNRAVTNIKVGDPKAAVSDADAALAIIGVSKGDGEKIAVGGTEGEKDMKEFYGKALMRKAEALEHMEKWADALQVWKEAVEAGVGGAVSISGRNRCDKAARGGHDAPQPATAKRPPVRKAPPPRPSALSDLGGGAAADSEAVKRLKQANAAAEKADDEKFALTDQVDAKLNAWKGSKADNLRALLGSLEKVLWPEAGWKKVTMADLVLPNKVKIIYMKAIAKVHPDKISQTATTEQRMISAAVFSTLNEAWDAFKKENGL</sequence>
<feature type="compositionally biased region" description="Basic and acidic residues" evidence="1">
    <location>
        <begin position="345"/>
        <end position="369"/>
    </location>
</feature>
<dbReference type="Pfam" id="PF22562">
    <property type="entry name" value="UBA_7"/>
    <property type="match status" value="1"/>
</dbReference>
<feature type="compositionally biased region" description="Polar residues" evidence="1">
    <location>
        <begin position="37"/>
        <end position="53"/>
    </location>
</feature>
<dbReference type="AlphaFoldDB" id="A0A1Y1YGN5"/>
<feature type="region of interest" description="Disordered" evidence="1">
    <location>
        <begin position="267"/>
        <end position="304"/>
    </location>
</feature>
<feature type="compositionally biased region" description="Pro residues" evidence="1">
    <location>
        <begin position="630"/>
        <end position="655"/>
    </location>
</feature>
<dbReference type="PROSITE" id="PS50030">
    <property type="entry name" value="UBA"/>
    <property type="match status" value="1"/>
</dbReference>
<feature type="compositionally biased region" description="Polar residues" evidence="1">
    <location>
        <begin position="109"/>
        <end position="154"/>
    </location>
</feature>
<dbReference type="GO" id="GO:0031982">
    <property type="term" value="C:vesicle"/>
    <property type="evidence" value="ECO:0007669"/>
    <property type="project" value="TreeGrafter"/>
</dbReference>
<dbReference type="Proteomes" id="UP000193144">
    <property type="component" value="Unassembled WGS sequence"/>
</dbReference>
<dbReference type="FunFam" id="1.10.287.110:FF:000002">
    <property type="entry name" value="putative tyrosine-protein phosphatase auxilin isoform X2"/>
    <property type="match status" value="1"/>
</dbReference>
<feature type="compositionally biased region" description="Polar residues" evidence="1">
    <location>
        <begin position="603"/>
        <end position="622"/>
    </location>
</feature>
<reference evidence="3 4" key="1">
    <citation type="submission" date="2016-07" db="EMBL/GenBank/DDBJ databases">
        <title>Pervasive Adenine N6-methylation of Active Genes in Fungi.</title>
        <authorList>
            <consortium name="DOE Joint Genome Institute"/>
            <person name="Mondo S.J."/>
            <person name="Dannebaum R.O."/>
            <person name="Kuo R.C."/>
            <person name="Labutti K."/>
            <person name="Haridas S."/>
            <person name="Kuo A."/>
            <person name="Salamov A."/>
            <person name="Ahrendt S.R."/>
            <person name="Lipzen A."/>
            <person name="Sullivan W."/>
            <person name="Andreopoulos W.B."/>
            <person name="Clum A."/>
            <person name="Lindquist E."/>
            <person name="Daum C."/>
            <person name="Ramamoorthy G.K."/>
            <person name="Gryganskyi A."/>
            <person name="Culley D."/>
            <person name="Magnuson J.K."/>
            <person name="James T.Y."/>
            <person name="O'Malley M.A."/>
            <person name="Stajich J.E."/>
            <person name="Spatafora J.W."/>
            <person name="Visel A."/>
            <person name="Grigoriev I.V."/>
        </authorList>
    </citation>
    <scope>NUCLEOTIDE SEQUENCE [LARGE SCALE GENOMIC DNA]</scope>
    <source>
        <strain evidence="3 4">CBS 115471</strain>
    </source>
</reference>
<proteinExistence type="predicted"/>
<feature type="compositionally biased region" description="Polar residues" evidence="1">
    <location>
        <begin position="71"/>
        <end position="82"/>
    </location>
</feature>
<feature type="compositionally biased region" description="Basic and acidic residues" evidence="1">
    <location>
        <begin position="517"/>
        <end position="538"/>
    </location>
</feature>
<dbReference type="SUPFAM" id="SSF48452">
    <property type="entry name" value="TPR-like"/>
    <property type="match status" value="1"/>
</dbReference>
<feature type="compositionally biased region" description="Low complexity" evidence="1">
    <location>
        <begin position="656"/>
        <end position="668"/>
    </location>
</feature>
<dbReference type="SUPFAM" id="SSF46934">
    <property type="entry name" value="UBA-like"/>
    <property type="match status" value="1"/>
</dbReference>
<dbReference type="InterPro" id="IPR015940">
    <property type="entry name" value="UBA"/>
</dbReference>
<dbReference type="GO" id="GO:0030276">
    <property type="term" value="F:clathrin binding"/>
    <property type="evidence" value="ECO:0007669"/>
    <property type="project" value="TreeGrafter"/>
</dbReference>
<dbReference type="FunFam" id="1.25.40.10:FF:000354">
    <property type="entry name" value="UBA domain-containing protein 7"/>
    <property type="match status" value="1"/>
</dbReference>
<dbReference type="Gene3D" id="1.10.287.110">
    <property type="entry name" value="DnaJ domain"/>
    <property type="match status" value="1"/>
</dbReference>
<feature type="compositionally biased region" description="Basic and acidic residues" evidence="1">
    <location>
        <begin position="802"/>
        <end position="811"/>
    </location>
</feature>
<feature type="region of interest" description="Disordered" evidence="1">
    <location>
        <begin position="1"/>
        <end position="255"/>
    </location>
</feature>
<evidence type="ECO:0000256" key="1">
    <source>
        <dbReference type="SAM" id="MobiDB-lite"/>
    </source>
</evidence>